<keyword evidence="2" id="KW-1185">Reference proteome</keyword>
<feature type="non-terminal residue" evidence="1">
    <location>
        <position position="1"/>
    </location>
</feature>
<gene>
    <name evidence="1" type="ORF">C1645_826741</name>
</gene>
<name>A0A397SW04_9GLOM</name>
<proteinExistence type="predicted"/>
<evidence type="ECO:0000313" key="2">
    <source>
        <dbReference type="Proteomes" id="UP000265703"/>
    </source>
</evidence>
<reference evidence="1 2" key="1">
    <citation type="submission" date="2018-06" db="EMBL/GenBank/DDBJ databases">
        <title>Comparative genomics reveals the genomic features of Rhizophagus irregularis, R. cerebriforme, R. diaphanum and Gigaspora rosea, and their symbiotic lifestyle signature.</title>
        <authorList>
            <person name="Morin E."/>
            <person name="San Clemente H."/>
            <person name="Chen E.C.H."/>
            <person name="De La Providencia I."/>
            <person name="Hainaut M."/>
            <person name="Kuo A."/>
            <person name="Kohler A."/>
            <person name="Murat C."/>
            <person name="Tang N."/>
            <person name="Roy S."/>
            <person name="Loubradou J."/>
            <person name="Henrissat B."/>
            <person name="Grigoriev I.V."/>
            <person name="Corradi N."/>
            <person name="Roux C."/>
            <person name="Martin F.M."/>
        </authorList>
    </citation>
    <scope>NUCLEOTIDE SEQUENCE [LARGE SCALE GENOMIC DNA]</scope>
    <source>
        <strain evidence="1 2">DAOM 227022</strain>
    </source>
</reference>
<comment type="caution">
    <text evidence="1">The sequence shown here is derived from an EMBL/GenBank/DDBJ whole genome shotgun (WGS) entry which is preliminary data.</text>
</comment>
<dbReference type="EMBL" id="QKYT01000275">
    <property type="protein sequence ID" value="RIA88195.1"/>
    <property type="molecule type" value="Genomic_DNA"/>
</dbReference>
<dbReference type="Proteomes" id="UP000265703">
    <property type="component" value="Unassembled WGS sequence"/>
</dbReference>
<sequence length="93" mass="10345">KSAKTSESIKKGIITVECVEGAVNFIEWQTKNDQTKSINQIDDIVKLTEKGEELIKQIEAGAKDVFATEYFILHKCISNPAATIPRDHSKHCA</sequence>
<protein>
    <submittedName>
        <fullName evidence="1">Uncharacterized protein</fullName>
    </submittedName>
</protein>
<dbReference type="OrthoDB" id="2440649at2759"/>
<accession>A0A397SW04</accession>
<organism evidence="1 2">
    <name type="scientific">Glomus cerebriforme</name>
    <dbReference type="NCBI Taxonomy" id="658196"/>
    <lineage>
        <taxon>Eukaryota</taxon>
        <taxon>Fungi</taxon>
        <taxon>Fungi incertae sedis</taxon>
        <taxon>Mucoromycota</taxon>
        <taxon>Glomeromycotina</taxon>
        <taxon>Glomeromycetes</taxon>
        <taxon>Glomerales</taxon>
        <taxon>Glomeraceae</taxon>
        <taxon>Glomus</taxon>
    </lineage>
</organism>
<dbReference type="AlphaFoldDB" id="A0A397SW04"/>
<evidence type="ECO:0000313" key="1">
    <source>
        <dbReference type="EMBL" id="RIA88195.1"/>
    </source>
</evidence>